<evidence type="ECO:0000313" key="5">
    <source>
        <dbReference type="Proteomes" id="UP000663828"/>
    </source>
</evidence>
<dbReference type="PANTHER" id="PTHR22774">
    <property type="entry name" value="CHOREIN N-TERMINAL DOMAIN-CONTAINING PROTEIN"/>
    <property type="match status" value="1"/>
</dbReference>
<dbReference type="EMBL" id="CAJNOR010004122">
    <property type="protein sequence ID" value="CAF1477004.1"/>
    <property type="molecule type" value="Genomic_DNA"/>
</dbReference>
<reference evidence="4" key="1">
    <citation type="submission" date="2021-02" db="EMBL/GenBank/DDBJ databases">
        <authorList>
            <person name="Nowell W R."/>
        </authorList>
    </citation>
    <scope>NUCLEOTIDE SEQUENCE</scope>
</reference>
<dbReference type="Pfam" id="PF24917">
    <property type="entry name" value="BLTP3A_B"/>
    <property type="match status" value="1"/>
</dbReference>
<keyword evidence="3" id="KW-0732">Signal</keyword>
<proteinExistence type="predicted"/>
<evidence type="ECO:0000256" key="1">
    <source>
        <dbReference type="SAM" id="Coils"/>
    </source>
</evidence>
<feature type="coiled-coil region" evidence="1">
    <location>
        <begin position="1448"/>
        <end position="1475"/>
    </location>
</feature>
<dbReference type="PANTHER" id="PTHR22774:SF11">
    <property type="entry name" value="CHOREIN N-TERMINAL DOMAIN-CONTAINING PROTEIN"/>
    <property type="match status" value="1"/>
</dbReference>
<gene>
    <name evidence="4" type="ORF">XAT740_LOCUS38313</name>
</gene>
<protein>
    <recommendedName>
        <fullName evidence="6">Chorein N-terminal domain-containing protein</fullName>
    </recommendedName>
</protein>
<accession>A0A815RME5</accession>
<evidence type="ECO:0008006" key="6">
    <source>
        <dbReference type="Google" id="ProtNLM"/>
    </source>
</evidence>
<dbReference type="InterPro" id="IPR026728">
    <property type="entry name" value="BLTP3A/B"/>
</dbReference>
<feature type="compositionally biased region" description="Polar residues" evidence="2">
    <location>
        <begin position="1140"/>
        <end position="1149"/>
    </location>
</feature>
<keyword evidence="1" id="KW-0175">Coiled coil</keyword>
<feature type="signal peptide" evidence="3">
    <location>
        <begin position="1"/>
        <end position="18"/>
    </location>
</feature>
<feature type="region of interest" description="Disordered" evidence="2">
    <location>
        <begin position="1122"/>
        <end position="1153"/>
    </location>
</feature>
<evidence type="ECO:0000256" key="3">
    <source>
        <dbReference type="SAM" id="SignalP"/>
    </source>
</evidence>
<dbReference type="Proteomes" id="UP000663828">
    <property type="component" value="Unassembled WGS sequence"/>
</dbReference>
<keyword evidence="5" id="KW-1185">Reference proteome</keyword>
<organism evidence="4 5">
    <name type="scientific">Adineta ricciae</name>
    <name type="common">Rotifer</name>
    <dbReference type="NCBI Taxonomy" id="249248"/>
    <lineage>
        <taxon>Eukaryota</taxon>
        <taxon>Metazoa</taxon>
        <taxon>Spiralia</taxon>
        <taxon>Gnathifera</taxon>
        <taxon>Rotifera</taxon>
        <taxon>Eurotatoria</taxon>
        <taxon>Bdelloidea</taxon>
        <taxon>Adinetida</taxon>
        <taxon>Adinetidae</taxon>
        <taxon>Adineta</taxon>
    </lineage>
</organism>
<sequence>MILLISVVLIVPLQLLYGLNAGDLYPSYSLSQDPLKVLEWSDNRALAYVTTVRLFDYDHHIFQYRRYPCQYFYTDEIQLFSNNETSNQCSYNTTTNEYHYNFQLHFDSRHVEPYILENIAVQCDYINCSLSLLNITYIFIGWNLKGRDNNPDCSFDIDQLYYVLHMPYTISEVITLRCKSLAACNQSKYNIEQALPSQVQLIYGSSYELEAPYCSLEKSLSYIIEKNLAETNRLLQKLVGLIERGFGHSNANGQAKMNDYVEQASNKSNEIFNLSSNQINLSTFKGEGELSSINLDEKALEDVIELPSWLKIQKATCGRVFIKIPWTNLKTLPIQIQLDDVTIEIETCEQLRDVQSSTNVNDPLVGKYGFINRVIDGISLTITNLTFEIKAQGFKASICLPSLDIYSTAPNGKRVETLTLTRLRNATKDHILLFKEISWSNARIQASSNDNNIPGTALRFIANSCRIRIAMKKSIQDSSLVTSRIMINFDDFLSVINDAQFNSALNAYKEITQLMKRASEQKKRKVGEQMNKSERQAQTTTYPPRLSSNNLHEMANPMYALNTDQQPVDAFTRFDIIETSMHFNIKRLDLHIIADSSGAVDRLVENGSIQITIANLSLDHYPYHEFGSSKKHWIKYNEIQAFNRHEWATKLYAQWQEQLNIAKASVPNDDISKKFERALRTNRIRLFESCSVINIDDLVVYPVSLTNDKHQKRRRPLIASDKTYYQVPDTFGLLNIQHTEYYYPLPYSFPVPNSDLYIQVMPILFRVDFATSNWLHAFVSTLSITLDKSGVLKTNELSTDLEHVEIKFEAMLPRIIISSEIFANNLKLQQIANEKKSQSTDSNPQDYETLELSISKVSVTNTRIEPSSDRAKLEEHLALFKKANFFHQNQWPFSTSSTARISPLFEKHPNDTYLYDNPLCVKTGTLPQSQSAVKALQTFYTMTTDSLKKSAKCDIWHFAVESVYIDFTPLPSLDAIRLTKQNLISSLSFNGWAVLDMNGKDSLANVLGVLESPSILKISRKQYTFIMRLVDELGLFFEAIDRNTIHTNSLKEKPSSETVPDEMKIAICLTASTTFVVAVIDDLENATLDLPTPTSSSIPEFDIDSVTPDAPDTTIVDEILTPTPTAPTISMPTRVESPVQVKSSPAPTTKRSKFEENLHRGLEILSKGTRGSSVASSMNMSDNSDDTLSQLDITEDLDAELDASLLTTDLEQQKAARIELDDDCISLAEKKNVRKTATESVSGVFLKINQINICMTEDGTKADKPMYIACDAKYLRIDEFSSLKFDAIKPKLFENENPDEYNNENVPPINIRIDLPKGDSLPPPPPTVTVQVQDRSLVIANHALDVLAQNLEEILTPEEKLIRQNQPLKIVPLDIILKNVQFTLEFLQEYSTTQTTSDPKPPIKVDIEYLHALRQIDGQLIIQKTNPHEEKKSDVNSADNFHEKLRQLEYFRLENERLQSELDAQKVEIVILRRERDSLVNTVSKLDTELTEAEYQRYFQAQLRNK</sequence>
<evidence type="ECO:0000313" key="4">
    <source>
        <dbReference type="EMBL" id="CAF1477004.1"/>
    </source>
</evidence>
<comment type="caution">
    <text evidence="4">The sequence shown here is derived from an EMBL/GenBank/DDBJ whole genome shotgun (WGS) entry which is preliminary data.</text>
</comment>
<feature type="region of interest" description="Disordered" evidence="2">
    <location>
        <begin position="519"/>
        <end position="548"/>
    </location>
</feature>
<feature type="compositionally biased region" description="Polar residues" evidence="2">
    <location>
        <begin position="1122"/>
        <end position="1131"/>
    </location>
</feature>
<feature type="compositionally biased region" description="Polar residues" evidence="2">
    <location>
        <begin position="536"/>
        <end position="548"/>
    </location>
</feature>
<name>A0A815RME5_ADIRI</name>
<feature type="chain" id="PRO_5033052884" description="Chorein N-terminal domain-containing protein" evidence="3">
    <location>
        <begin position="19"/>
        <end position="1506"/>
    </location>
</feature>
<evidence type="ECO:0000256" key="2">
    <source>
        <dbReference type="SAM" id="MobiDB-lite"/>
    </source>
</evidence>